<dbReference type="Proteomes" id="UP000823749">
    <property type="component" value="Chromosome 7"/>
</dbReference>
<dbReference type="InterPro" id="IPR016159">
    <property type="entry name" value="Cullin_repeat-like_dom_sf"/>
</dbReference>
<dbReference type="InterPro" id="IPR001373">
    <property type="entry name" value="Cullin_N"/>
</dbReference>
<comment type="similarity">
    <text evidence="1">Belongs to the cullin family.</text>
</comment>
<protein>
    <recommendedName>
        <fullName evidence="2">Cullin N-terminal domain-containing protein</fullName>
    </recommendedName>
</protein>
<dbReference type="AlphaFoldDB" id="A0AAV6JK73"/>
<dbReference type="GO" id="GO:0031625">
    <property type="term" value="F:ubiquitin protein ligase binding"/>
    <property type="evidence" value="ECO:0007669"/>
    <property type="project" value="InterPro"/>
</dbReference>
<keyword evidence="4" id="KW-1185">Reference proteome</keyword>
<dbReference type="GO" id="GO:0006511">
    <property type="term" value="P:ubiquitin-dependent protein catabolic process"/>
    <property type="evidence" value="ECO:0007669"/>
    <property type="project" value="InterPro"/>
</dbReference>
<evidence type="ECO:0000313" key="4">
    <source>
        <dbReference type="Proteomes" id="UP000823749"/>
    </source>
</evidence>
<comment type="caution">
    <text evidence="3">The sequence shown here is derived from an EMBL/GenBank/DDBJ whole genome shotgun (WGS) entry which is preliminary data.</text>
</comment>
<dbReference type="SUPFAM" id="SSF74788">
    <property type="entry name" value="Cullin repeat-like"/>
    <property type="match status" value="1"/>
</dbReference>
<feature type="domain" description="Cullin N-terminal" evidence="2">
    <location>
        <begin position="36"/>
        <end position="265"/>
    </location>
</feature>
<sequence length="322" mass="37456">MMGRPITLEEGMSILEEGIVRAKMILDGYPSSALFTAEEYMKFYDCVYYMCIQHQLCDQSLHLSQRFTRALEESISSRVLPSLQGKNGASLLKELTSMWANYKSMAKCLGGFFLYLDRPYRTATSLRDVSFRCFRDLVCNTHYPKLQDAAIALINQDRTENPTDRSLLKCISTFFVEMGIGKDTYYYDDYERAILADTSSYYSRLASEWLALYSCVDYIKEAEWCLKKEIQRVSEYLEQSTVEKLMQVLQWQLMGQTASKLIEKQKAENQDLPAYQDPNWIIGAIVQIQQHEPRRWNISITNVTMKTVSRKMQLRYGTLQEL</sequence>
<evidence type="ECO:0000256" key="1">
    <source>
        <dbReference type="ARBA" id="ARBA00006019"/>
    </source>
</evidence>
<dbReference type="Gene3D" id="1.20.1310.10">
    <property type="entry name" value="Cullin Repeats"/>
    <property type="match status" value="2"/>
</dbReference>
<accession>A0AAV6JK73</accession>
<reference evidence="3" key="1">
    <citation type="submission" date="2020-08" db="EMBL/GenBank/DDBJ databases">
        <title>Plant Genome Project.</title>
        <authorList>
            <person name="Zhang R.-G."/>
        </authorList>
    </citation>
    <scope>NUCLEOTIDE SEQUENCE</scope>
    <source>
        <strain evidence="3">WSP0</strain>
        <tissue evidence="3">Leaf</tissue>
    </source>
</reference>
<evidence type="ECO:0000259" key="2">
    <source>
        <dbReference type="Pfam" id="PF00888"/>
    </source>
</evidence>
<gene>
    <name evidence="3" type="ORF">RHGRI_021352</name>
</gene>
<organism evidence="3 4">
    <name type="scientific">Rhododendron griersonianum</name>
    <dbReference type="NCBI Taxonomy" id="479676"/>
    <lineage>
        <taxon>Eukaryota</taxon>
        <taxon>Viridiplantae</taxon>
        <taxon>Streptophyta</taxon>
        <taxon>Embryophyta</taxon>
        <taxon>Tracheophyta</taxon>
        <taxon>Spermatophyta</taxon>
        <taxon>Magnoliopsida</taxon>
        <taxon>eudicotyledons</taxon>
        <taxon>Gunneridae</taxon>
        <taxon>Pentapetalae</taxon>
        <taxon>asterids</taxon>
        <taxon>Ericales</taxon>
        <taxon>Ericaceae</taxon>
        <taxon>Ericoideae</taxon>
        <taxon>Rhodoreae</taxon>
        <taxon>Rhododendron</taxon>
    </lineage>
</organism>
<dbReference type="PANTHER" id="PTHR11932">
    <property type="entry name" value="CULLIN"/>
    <property type="match status" value="1"/>
</dbReference>
<evidence type="ECO:0000313" key="3">
    <source>
        <dbReference type="EMBL" id="KAG5541497.1"/>
    </source>
</evidence>
<proteinExistence type="inferred from homology"/>
<dbReference type="InterPro" id="IPR045093">
    <property type="entry name" value="Cullin"/>
</dbReference>
<name>A0AAV6JK73_9ERIC</name>
<dbReference type="Pfam" id="PF00888">
    <property type="entry name" value="Cullin"/>
    <property type="match status" value="1"/>
</dbReference>
<dbReference type="EMBL" id="JACTNZ010000007">
    <property type="protein sequence ID" value="KAG5541497.1"/>
    <property type="molecule type" value="Genomic_DNA"/>
</dbReference>